<accession>A0A0D0C4I2</accession>
<proteinExistence type="predicted"/>
<dbReference type="OrthoDB" id="2691215at2759"/>
<evidence type="ECO:0000313" key="3">
    <source>
        <dbReference type="Proteomes" id="UP000054538"/>
    </source>
</evidence>
<dbReference type="InParanoid" id="A0A0D0C4I2"/>
<organism evidence="2 3">
    <name type="scientific">Paxillus rubicundulus Ve08.2h10</name>
    <dbReference type="NCBI Taxonomy" id="930991"/>
    <lineage>
        <taxon>Eukaryota</taxon>
        <taxon>Fungi</taxon>
        <taxon>Dikarya</taxon>
        <taxon>Basidiomycota</taxon>
        <taxon>Agaricomycotina</taxon>
        <taxon>Agaricomycetes</taxon>
        <taxon>Agaricomycetidae</taxon>
        <taxon>Boletales</taxon>
        <taxon>Paxilineae</taxon>
        <taxon>Paxillaceae</taxon>
        <taxon>Paxillus</taxon>
    </lineage>
</organism>
<feature type="chain" id="PRO_5002207674" evidence="1">
    <location>
        <begin position="25"/>
        <end position="217"/>
    </location>
</feature>
<dbReference type="Proteomes" id="UP000054538">
    <property type="component" value="Unassembled WGS sequence"/>
</dbReference>
<feature type="non-terminal residue" evidence="2">
    <location>
        <position position="1"/>
    </location>
</feature>
<reference evidence="2 3" key="1">
    <citation type="submission" date="2014-04" db="EMBL/GenBank/DDBJ databases">
        <authorList>
            <consortium name="DOE Joint Genome Institute"/>
            <person name="Kuo A."/>
            <person name="Kohler A."/>
            <person name="Jargeat P."/>
            <person name="Nagy L.G."/>
            <person name="Floudas D."/>
            <person name="Copeland A."/>
            <person name="Barry K.W."/>
            <person name="Cichocki N."/>
            <person name="Veneault-Fourrey C."/>
            <person name="LaButti K."/>
            <person name="Lindquist E.A."/>
            <person name="Lipzen A."/>
            <person name="Lundell T."/>
            <person name="Morin E."/>
            <person name="Murat C."/>
            <person name="Sun H."/>
            <person name="Tunlid A."/>
            <person name="Henrissat B."/>
            <person name="Grigoriev I.V."/>
            <person name="Hibbett D.S."/>
            <person name="Martin F."/>
            <person name="Nordberg H.P."/>
            <person name="Cantor M.N."/>
            <person name="Hua S.X."/>
        </authorList>
    </citation>
    <scope>NUCLEOTIDE SEQUENCE [LARGE SCALE GENOMIC DNA]</scope>
    <source>
        <strain evidence="2 3">Ve08.2h10</strain>
    </source>
</reference>
<reference evidence="3" key="2">
    <citation type="submission" date="2015-01" db="EMBL/GenBank/DDBJ databases">
        <title>Evolutionary Origins and Diversification of the Mycorrhizal Mutualists.</title>
        <authorList>
            <consortium name="DOE Joint Genome Institute"/>
            <consortium name="Mycorrhizal Genomics Consortium"/>
            <person name="Kohler A."/>
            <person name="Kuo A."/>
            <person name="Nagy L.G."/>
            <person name="Floudas D."/>
            <person name="Copeland A."/>
            <person name="Barry K.W."/>
            <person name="Cichocki N."/>
            <person name="Veneault-Fourrey C."/>
            <person name="LaButti K."/>
            <person name="Lindquist E.A."/>
            <person name="Lipzen A."/>
            <person name="Lundell T."/>
            <person name="Morin E."/>
            <person name="Murat C."/>
            <person name="Riley R."/>
            <person name="Ohm R."/>
            <person name="Sun H."/>
            <person name="Tunlid A."/>
            <person name="Henrissat B."/>
            <person name="Grigoriev I.V."/>
            <person name="Hibbett D.S."/>
            <person name="Martin F."/>
        </authorList>
    </citation>
    <scope>NUCLEOTIDE SEQUENCE [LARGE SCALE GENOMIC DNA]</scope>
    <source>
        <strain evidence="3">Ve08.2h10</strain>
    </source>
</reference>
<gene>
    <name evidence="2" type="ORF">PAXRUDRAFT_165099</name>
</gene>
<evidence type="ECO:0000313" key="2">
    <source>
        <dbReference type="EMBL" id="KIK78022.1"/>
    </source>
</evidence>
<dbReference type="HOGENOM" id="CLU_075716_0_0_1"/>
<sequence length="217" mass="23941">PFIHGGPGLAVMWIVIPALCRILSQETDIVVDHTTAIRVLLAQVASQRQILNIPWAPNLSGSTGRPVTIVIHNIWINLGLASSTPSQSLSTVLTPVDMRHQATLSAATFMQNMDSNGPWSTFDIPIQDLHTILNRKVLPDEWTMNIMTFADDGPYVKETYLWVKNNYNRGKPTHQLAICVAIMFCQVLPNVMHGKKSSALTSSSSQPNVTLIVYNTP</sequence>
<name>A0A0D0C4I2_9AGAM</name>
<dbReference type="AlphaFoldDB" id="A0A0D0C4I2"/>
<keyword evidence="3" id="KW-1185">Reference proteome</keyword>
<feature type="signal peptide" evidence="1">
    <location>
        <begin position="1"/>
        <end position="24"/>
    </location>
</feature>
<evidence type="ECO:0000256" key="1">
    <source>
        <dbReference type="SAM" id="SignalP"/>
    </source>
</evidence>
<dbReference type="EMBL" id="KN826739">
    <property type="protein sequence ID" value="KIK78022.1"/>
    <property type="molecule type" value="Genomic_DNA"/>
</dbReference>
<protein>
    <submittedName>
        <fullName evidence="2">Uncharacterized protein</fullName>
    </submittedName>
</protein>
<dbReference type="STRING" id="930991.A0A0D0C4I2"/>
<keyword evidence="1" id="KW-0732">Signal</keyword>